<reference evidence="1" key="1">
    <citation type="journal article" date="2023" name="Int. J. Syst. Evol. Microbiol.">
        <title>&lt;i&gt;Shewanella septentrionalis&lt;/i&gt; sp. nov. and &lt;i&gt;Shewanella holmiensis&lt;/i&gt; sp. nov., isolated from Baltic Sea water and sediments.</title>
        <authorList>
            <person name="Martin-Rodriguez A.J."/>
            <person name="Thorell K."/>
            <person name="Joffre E."/>
            <person name="Jensie-Markopoulos S."/>
            <person name="Moore E.R.B."/>
            <person name="Sjoling A."/>
        </authorList>
    </citation>
    <scope>NUCLEOTIDE SEQUENCE</scope>
    <source>
        <strain evidence="1">SP1W3</strain>
    </source>
</reference>
<evidence type="ECO:0000313" key="1">
    <source>
        <dbReference type="EMBL" id="MCT7947702.1"/>
    </source>
</evidence>
<dbReference type="EMBL" id="JAMTCC010000050">
    <property type="protein sequence ID" value="MCT7947702.1"/>
    <property type="molecule type" value="Genomic_DNA"/>
</dbReference>
<organism evidence="1 2">
    <name type="scientific">Shewanella septentrionalis</name>
    <dbReference type="NCBI Taxonomy" id="2952223"/>
    <lineage>
        <taxon>Bacteria</taxon>
        <taxon>Pseudomonadati</taxon>
        <taxon>Pseudomonadota</taxon>
        <taxon>Gammaproteobacteria</taxon>
        <taxon>Alteromonadales</taxon>
        <taxon>Shewanellaceae</taxon>
        <taxon>Shewanella</taxon>
    </lineage>
</organism>
<dbReference type="AlphaFoldDB" id="A0A9X3AVN5"/>
<sequence>MSAKTKESKKKEKVNNELTLKRRKSEFIRDLQEQGLTREEIDNILLET</sequence>
<comment type="caution">
    <text evidence="1">The sequence shown here is derived from an EMBL/GenBank/DDBJ whole genome shotgun (WGS) entry which is preliminary data.</text>
</comment>
<dbReference type="Proteomes" id="UP001155604">
    <property type="component" value="Unassembled WGS sequence"/>
</dbReference>
<gene>
    <name evidence="1" type="ORF">NE536_20320</name>
</gene>
<keyword evidence="2" id="KW-1185">Reference proteome</keyword>
<protein>
    <submittedName>
        <fullName evidence="1">Uncharacterized protein</fullName>
    </submittedName>
</protein>
<name>A0A9X3AVN5_9GAMM</name>
<accession>A0A9X3AVN5</accession>
<proteinExistence type="predicted"/>
<dbReference type="RefSeq" id="WP_261273855.1">
    <property type="nucleotide sequence ID" value="NZ_JAMTCC010000050.1"/>
</dbReference>
<evidence type="ECO:0000313" key="2">
    <source>
        <dbReference type="Proteomes" id="UP001155604"/>
    </source>
</evidence>